<dbReference type="InterPro" id="IPR013976">
    <property type="entry name" value="HDOD"/>
</dbReference>
<sequence>MDTASHQASLQKIQDALGKTEHLPPTPEILIALLRVIDDPDVSVDEIGEIVRADAPLSLSLLRLVNSAAYGLVREVTDTAEAVRYVGSTEVKNLSVAIAVKTGLIGKAPVCNSFDRKTLWKNFVAAGLGAHVTATLRGLSAKKTAFSAGLLHQVGFVLLDTVLPYKLQFVFTEVEAGEKSLLQAEREIIGFTHGEVGVWLGEKWEIPRPVLEPMLYCDKPWEAPRSPELSAVVHVGNRMAMEIAPTYTAPSYPRIDGRSLGVLNVDPEFLDQVRRELRRELDRLSPLIEMGGCS</sequence>
<dbReference type="PROSITE" id="PS51833">
    <property type="entry name" value="HDOD"/>
    <property type="match status" value="1"/>
</dbReference>
<dbReference type="AlphaFoldDB" id="A0A956N8G9"/>
<dbReference type="Proteomes" id="UP000739538">
    <property type="component" value="Unassembled WGS sequence"/>
</dbReference>
<dbReference type="PANTHER" id="PTHR33525:SF3">
    <property type="entry name" value="RIBONUCLEASE Y"/>
    <property type="match status" value="1"/>
</dbReference>
<dbReference type="SUPFAM" id="SSF109604">
    <property type="entry name" value="HD-domain/PDEase-like"/>
    <property type="match status" value="1"/>
</dbReference>
<gene>
    <name evidence="2" type="ORF">KDA27_02495</name>
</gene>
<dbReference type="InterPro" id="IPR052340">
    <property type="entry name" value="RNase_Y/CdgJ"/>
</dbReference>
<name>A0A956N8G9_UNCEI</name>
<organism evidence="2 3">
    <name type="scientific">Eiseniibacteriota bacterium</name>
    <dbReference type="NCBI Taxonomy" id="2212470"/>
    <lineage>
        <taxon>Bacteria</taxon>
        <taxon>Candidatus Eiseniibacteriota</taxon>
    </lineage>
</organism>
<accession>A0A956N8G9</accession>
<dbReference type="EMBL" id="JAGQHS010000007">
    <property type="protein sequence ID" value="MCA9754645.1"/>
    <property type="molecule type" value="Genomic_DNA"/>
</dbReference>
<feature type="domain" description="HDOD" evidence="1">
    <location>
        <begin position="23"/>
        <end position="220"/>
    </location>
</feature>
<evidence type="ECO:0000313" key="3">
    <source>
        <dbReference type="Proteomes" id="UP000739538"/>
    </source>
</evidence>
<dbReference type="PANTHER" id="PTHR33525">
    <property type="match status" value="1"/>
</dbReference>
<protein>
    <submittedName>
        <fullName evidence="2">HDOD domain-containing protein</fullName>
    </submittedName>
</protein>
<evidence type="ECO:0000313" key="2">
    <source>
        <dbReference type="EMBL" id="MCA9754645.1"/>
    </source>
</evidence>
<dbReference type="Pfam" id="PF08668">
    <property type="entry name" value="HDOD"/>
    <property type="match status" value="1"/>
</dbReference>
<dbReference type="Gene3D" id="1.10.3210.10">
    <property type="entry name" value="Hypothetical protein af1432"/>
    <property type="match status" value="1"/>
</dbReference>
<comment type="caution">
    <text evidence="2">The sequence shown here is derived from an EMBL/GenBank/DDBJ whole genome shotgun (WGS) entry which is preliminary data.</text>
</comment>
<proteinExistence type="predicted"/>
<evidence type="ECO:0000259" key="1">
    <source>
        <dbReference type="PROSITE" id="PS51833"/>
    </source>
</evidence>
<reference evidence="2" key="2">
    <citation type="journal article" date="2021" name="Microbiome">
        <title>Successional dynamics and alternative stable states in a saline activated sludge microbial community over 9 years.</title>
        <authorList>
            <person name="Wang Y."/>
            <person name="Ye J."/>
            <person name="Ju F."/>
            <person name="Liu L."/>
            <person name="Boyd J.A."/>
            <person name="Deng Y."/>
            <person name="Parks D.H."/>
            <person name="Jiang X."/>
            <person name="Yin X."/>
            <person name="Woodcroft B.J."/>
            <person name="Tyson G.W."/>
            <person name="Hugenholtz P."/>
            <person name="Polz M.F."/>
            <person name="Zhang T."/>
        </authorList>
    </citation>
    <scope>NUCLEOTIDE SEQUENCE</scope>
    <source>
        <strain evidence="2">HKST-UBA02</strain>
    </source>
</reference>
<reference evidence="2" key="1">
    <citation type="submission" date="2020-04" db="EMBL/GenBank/DDBJ databases">
        <authorList>
            <person name="Zhang T."/>
        </authorList>
    </citation>
    <scope>NUCLEOTIDE SEQUENCE</scope>
    <source>
        <strain evidence="2">HKST-UBA02</strain>
    </source>
</reference>